<dbReference type="PANTHER" id="PTHR42709:SF6">
    <property type="entry name" value="UNDECAPRENYL PHOSPHATE TRANSPORTER A"/>
    <property type="match status" value="1"/>
</dbReference>
<dbReference type="Pfam" id="PF09335">
    <property type="entry name" value="VTT_dom"/>
    <property type="match status" value="1"/>
</dbReference>
<dbReference type="Proteomes" id="UP000182744">
    <property type="component" value="Unassembled WGS sequence"/>
</dbReference>
<feature type="transmembrane region" description="Helical" evidence="7">
    <location>
        <begin position="198"/>
        <end position="220"/>
    </location>
</feature>
<feature type="transmembrane region" description="Helical" evidence="7">
    <location>
        <begin position="172"/>
        <end position="192"/>
    </location>
</feature>
<dbReference type="InterPro" id="IPR032816">
    <property type="entry name" value="VTT_dom"/>
</dbReference>
<evidence type="ECO:0000259" key="8">
    <source>
        <dbReference type="Pfam" id="PF09335"/>
    </source>
</evidence>
<evidence type="ECO:0000256" key="1">
    <source>
        <dbReference type="ARBA" id="ARBA00004651"/>
    </source>
</evidence>
<dbReference type="Proteomes" id="UP001273799">
    <property type="component" value="Unassembled WGS sequence"/>
</dbReference>
<sequence length="229" mass="24548">MNPTLSALLGIAAMQTGGGEEMTGIAGWVVSVMDAIGGLGAAFLVALENIFPPIPSEVILPLAGFSASDPTSNITLVSAVLWCTAGSLVGAWVLYGLGAWLGRERTRKILLWLPLTKQSDVDKTEAWFDKHGQWTVFFGRMVPIFRSLISLPAGVTRMNPISFTIMTTVGSLIWNSVLIGAGYALGANWAIVEDYVGIFAKIVAAIIVLVVLGWIAHRLYQNRKAGQMD</sequence>
<accession>A0A1G7D0P8</accession>
<dbReference type="EMBL" id="FNAU01000009">
    <property type="protein sequence ID" value="SDE45097.1"/>
    <property type="molecule type" value="Genomic_DNA"/>
</dbReference>
<proteinExistence type="inferred from homology"/>
<evidence type="ECO:0000313" key="11">
    <source>
        <dbReference type="Proteomes" id="UP000182744"/>
    </source>
</evidence>
<dbReference type="AlphaFoldDB" id="A0A1G7D0P8"/>
<dbReference type="PANTHER" id="PTHR42709">
    <property type="entry name" value="ALKALINE PHOSPHATASE LIKE PROTEIN"/>
    <property type="match status" value="1"/>
</dbReference>
<keyword evidence="4 7" id="KW-0812">Transmembrane</keyword>
<dbReference type="GO" id="GO:0005886">
    <property type="term" value="C:plasma membrane"/>
    <property type="evidence" value="ECO:0007669"/>
    <property type="project" value="UniProtKB-SubCell"/>
</dbReference>
<gene>
    <name evidence="9" type="ORF">R6G71_01920</name>
    <name evidence="10" type="ORF">SAMN05421878_10961</name>
</gene>
<evidence type="ECO:0000313" key="10">
    <source>
        <dbReference type="EMBL" id="SDE45097.1"/>
    </source>
</evidence>
<keyword evidence="6 7" id="KW-0472">Membrane</keyword>
<keyword evidence="11" id="KW-1185">Reference proteome</keyword>
<reference evidence="9" key="3">
    <citation type="submission" date="2023-10" db="EMBL/GenBank/DDBJ databases">
        <title>Whole Genome based description of the genera Actinobaculum and Actinotignum reveals a complex phylogenetic relationship within the species included in the genus Actinotignum.</title>
        <authorList>
            <person name="Jensen C.S."/>
            <person name="Dargis R."/>
            <person name="Kemp M."/>
            <person name="Christensen J.J."/>
        </authorList>
    </citation>
    <scope>NUCLEOTIDE SEQUENCE</scope>
    <source>
        <strain evidence="9">Actinobaculum_suis_CCUG19206T</strain>
    </source>
</reference>
<evidence type="ECO:0000256" key="2">
    <source>
        <dbReference type="ARBA" id="ARBA00010792"/>
    </source>
</evidence>
<evidence type="ECO:0000256" key="6">
    <source>
        <dbReference type="ARBA" id="ARBA00023136"/>
    </source>
</evidence>
<dbReference type="InterPro" id="IPR051311">
    <property type="entry name" value="DedA_domain"/>
</dbReference>
<evidence type="ECO:0000256" key="4">
    <source>
        <dbReference type="ARBA" id="ARBA00022692"/>
    </source>
</evidence>
<dbReference type="RefSeq" id="WP_255306675.1">
    <property type="nucleotide sequence ID" value="NZ_FNAU01000009.1"/>
</dbReference>
<comment type="subcellular location">
    <subcellularLocation>
        <location evidence="1">Cell membrane</location>
        <topology evidence="1">Multi-pass membrane protein</topology>
    </subcellularLocation>
</comment>
<reference evidence="11" key="2">
    <citation type="submission" date="2016-10" db="EMBL/GenBank/DDBJ databases">
        <authorList>
            <person name="Varghese N."/>
        </authorList>
    </citation>
    <scope>NUCLEOTIDE SEQUENCE [LARGE SCALE GENOMIC DNA]</scope>
    <source>
        <strain evidence="11">DSM 20639</strain>
    </source>
</reference>
<keyword evidence="3" id="KW-1003">Cell membrane</keyword>
<keyword evidence="5 7" id="KW-1133">Transmembrane helix</keyword>
<dbReference type="EMBL" id="JAWNFU010000001">
    <property type="protein sequence ID" value="MDY5152811.1"/>
    <property type="molecule type" value="Genomic_DNA"/>
</dbReference>
<evidence type="ECO:0000256" key="3">
    <source>
        <dbReference type="ARBA" id="ARBA00022475"/>
    </source>
</evidence>
<evidence type="ECO:0000256" key="5">
    <source>
        <dbReference type="ARBA" id="ARBA00022989"/>
    </source>
</evidence>
<protein>
    <submittedName>
        <fullName evidence="9">DedA family protein</fullName>
    </submittedName>
    <submittedName>
        <fullName evidence="10">Membrane protein DedA, SNARE-associated domain</fullName>
    </submittedName>
</protein>
<comment type="similarity">
    <text evidence="2">Belongs to the DedA family.</text>
</comment>
<organism evidence="10 11">
    <name type="scientific">Actinobaculum suis</name>
    <dbReference type="NCBI Taxonomy" id="1657"/>
    <lineage>
        <taxon>Bacteria</taxon>
        <taxon>Bacillati</taxon>
        <taxon>Actinomycetota</taxon>
        <taxon>Actinomycetes</taxon>
        <taxon>Actinomycetales</taxon>
        <taxon>Actinomycetaceae</taxon>
        <taxon>Actinobaculum</taxon>
    </lineage>
</organism>
<name>A0A1G7D0P8_9ACTO</name>
<evidence type="ECO:0000256" key="7">
    <source>
        <dbReference type="SAM" id="Phobius"/>
    </source>
</evidence>
<reference evidence="10" key="1">
    <citation type="submission" date="2016-10" db="EMBL/GenBank/DDBJ databases">
        <authorList>
            <person name="de Groot N.N."/>
        </authorList>
    </citation>
    <scope>NUCLEOTIDE SEQUENCE [LARGE SCALE GENOMIC DNA]</scope>
    <source>
        <strain evidence="10">DSM 20639</strain>
    </source>
</reference>
<evidence type="ECO:0000313" key="9">
    <source>
        <dbReference type="EMBL" id="MDY5152811.1"/>
    </source>
</evidence>
<feature type="domain" description="VTT" evidence="8">
    <location>
        <begin position="54"/>
        <end position="183"/>
    </location>
</feature>
<feature type="transmembrane region" description="Helical" evidence="7">
    <location>
        <begin position="79"/>
        <end position="101"/>
    </location>
</feature>